<evidence type="ECO:0000256" key="8">
    <source>
        <dbReference type="SAM" id="Phobius"/>
    </source>
</evidence>
<feature type="domain" description="Letm1 RBD" evidence="9">
    <location>
        <begin position="258"/>
        <end position="450"/>
    </location>
</feature>
<dbReference type="Pfam" id="PF07766">
    <property type="entry name" value="LETM1_RBD"/>
    <property type="match status" value="1"/>
</dbReference>
<dbReference type="InterPro" id="IPR044202">
    <property type="entry name" value="LETM1/MDM38-like"/>
</dbReference>
<evidence type="ECO:0000256" key="4">
    <source>
        <dbReference type="ARBA" id="ARBA00022989"/>
    </source>
</evidence>
<keyword evidence="3" id="KW-0999">Mitochondrion inner membrane</keyword>
<sequence length="499" mass="56671">MRLARQVKQRSSWLLLCRRLNRQWRTSCPPPASRILLPSSASSPSSFAIAHLSRGGTGKTYADNIFSCSYNNNAGRFSCNQRMRCRSPISTRASGCQTENGDKKQNALVISRSDGCSKQLGSNVKSVGAPQAFWTKVRKAAIAPFSMSRNDILKKLAQWKSEAIITLKNYWVGTKLLWTDVRISSRLLLKLASGKKLTRRERQQLTRTSADMFRLVPFAIIIVVPFMEFTIPVFLKFFPNMLPSMFRDKIKQEEAQQRILNARIQYAKFLQDTVKEMAKEIKTARSGDIQTTAEDLDNFMNRVRTGEKVSNEDILRFAKLFNDEITLDNLSRPRLISMCKYMGIKPYGTNSYLGYMLRSKLTWIKNDDALIKQEGIELLSEAELQAACRERGILNAFTVDDMRQQLNSWLDLSLNHSVPSSLLILSRAFSVPGMLKPEEAVQATLSSLPDEVVVSVGTSELPSQEGIIGERMRKLEYIKLQEEMIKRAEQQKVKGEKKD</sequence>
<reference evidence="10" key="1">
    <citation type="submission" date="2021-08" db="EMBL/GenBank/DDBJ databases">
        <title>WGS assembly of Ceratopteris richardii.</title>
        <authorList>
            <person name="Marchant D.B."/>
            <person name="Chen G."/>
            <person name="Jenkins J."/>
            <person name="Shu S."/>
            <person name="Leebens-Mack J."/>
            <person name="Grimwood J."/>
            <person name="Schmutz J."/>
            <person name="Soltis P."/>
            <person name="Soltis D."/>
            <person name="Chen Z.-H."/>
        </authorList>
    </citation>
    <scope>NUCLEOTIDE SEQUENCE</scope>
    <source>
        <strain evidence="10">Whitten #5841</strain>
        <tissue evidence="10">Leaf</tissue>
    </source>
</reference>
<protein>
    <recommendedName>
        <fullName evidence="9">Letm1 RBD domain-containing protein</fullName>
    </recommendedName>
</protein>
<dbReference type="InterPro" id="IPR033122">
    <property type="entry name" value="LETM1-like_RBD"/>
</dbReference>
<evidence type="ECO:0000256" key="6">
    <source>
        <dbReference type="ARBA" id="ARBA00023136"/>
    </source>
</evidence>
<keyword evidence="11" id="KW-1185">Reference proteome</keyword>
<evidence type="ECO:0000256" key="3">
    <source>
        <dbReference type="ARBA" id="ARBA00022792"/>
    </source>
</evidence>
<comment type="subcellular location">
    <subcellularLocation>
        <location evidence="1">Mitochondrion inner membrane</location>
        <topology evidence="1">Single-pass membrane protein</topology>
    </subcellularLocation>
</comment>
<proteinExistence type="predicted"/>
<dbReference type="GO" id="GO:0005743">
    <property type="term" value="C:mitochondrial inner membrane"/>
    <property type="evidence" value="ECO:0007669"/>
    <property type="project" value="UniProtKB-SubCell"/>
</dbReference>
<evidence type="ECO:0000256" key="1">
    <source>
        <dbReference type="ARBA" id="ARBA00004434"/>
    </source>
</evidence>
<dbReference type="GO" id="GO:0043022">
    <property type="term" value="F:ribosome binding"/>
    <property type="evidence" value="ECO:0007669"/>
    <property type="project" value="InterPro"/>
</dbReference>
<organism evidence="10 11">
    <name type="scientific">Ceratopteris richardii</name>
    <name type="common">Triangle waterfern</name>
    <dbReference type="NCBI Taxonomy" id="49495"/>
    <lineage>
        <taxon>Eukaryota</taxon>
        <taxon>Viridiplantae</taxon>
        <taxon>Streptophyta</taxon>
        <taxon>Embryophyta</taxon>
        <taxon>Tracheophyta</taxon>
        <taxon>Polypodiopsida</taxon>
        <taxon>Polypodiidae</taxon>
        <taxon>Polypodiales</taxon>
        <taxon>Pteridineae</taxon>
        <taxon>Pteridaceae</taxon>
        <taxon>Parkerioideae</taxon>
        <taxon>Ceratopteris</taxon>
    </lineage>
</organism>
<dbReference type="EMBL" id="CM035440">
    <property type="protein sequence ID" value="KAH7282919.1"/>
    <property type="molecule type" value="Genomic_DNA"/>
</dbReference>
<keyword evidence="6 8" id="KW-0472">Membrane</keyword>
<accession>A0A8T2QGA3</accession>
<evidence type="ECO:0000256" key="2">
    <source>
        <dbReference type="ARBA" id="ARBA00022692"/>
    </source>
</evidence>
<gene>
    <name evidence="10" type="ORF">KP509_35G053400</name>
</gene>
<evidence type="ECO:0000256" key="5">
    <source>
        <dbReference type="ARBA" id="ARBA00023128"/>
    </source>
</evidence>
<evidence type="ECO:0000313" key="10">
    <source>
        <dbReference type="EMBL" id="KAH7282919.1"/>
    </source>
</evidence>
<dbReference type="OrthoDB" id="275278at2759"/>
<feature type="transmembrane region" description="Helical" evidence="8">
    <location>
        <begin position="212"/>
        <end position="235"/>
    </location>
</feature>
<evidence type="ECO:0000313" key="11">
    <source>
        <dbReference type="Proteomes" id="UP000825935"/>
    </source>
</evidence>
<evidence type="ECO:0000256" key="7">
    <source>
        <dbReference type="PROSITE-ProRule" id="PRU01094"/>
    </source>
</evidence>
<dbReference type="Proteomes" id="UP000825935">
    <property type="component" value="Chromosome 35"/>
</dbReference>
<evidence type="ECO:0000259" key="9">
    <source>
        <dbReference type="PROSITE" id="PS51758"/>
    </source>
</evidence>
<dbReference type="PANTHER" id="PTHR14009">
    <property type="entry name" value="LEUCINE ZIPPER-EF-HAND CONTAINING TRANSMEMBRANE PROTEIN"/>
    <property type="match status" value="1"/>
</dbReference>
<keyword evidence="2 8" id="KW-0812">Transmembrane</keyword>
<dbReference type="AlphaFoldDB" id="A0A8T2QGA3"/>
<keyword evidence="4 8" id="KW-1133">Transmembrane helix</keyword>
<dbReference type="GO" id="GO:0030003">
    <property type="term" value="P:intracellular monoatomic cation homeostasis"/>
    <property type="evidence" value="ECO:0007669"/>
    <property type="project" value="TreeGrafter"/>
</dbReference>
<name>A0A8T2QGA3_CERRI</name>
<keyword evidence="5 7" id="KW-0496">Mitochondrion</keyword>
<dbReference type="EMBL" id="CM035440">
    <property type="protein sequence ID" value="KAH7282920.1"/>
    <property type="molecule type" value="Genomic_DNA"/>
</dbReference>
<dbReference type="PROSITE" id="PS51758">
    <property type="entry name" value="LETM1_RBD"/>
    <property type="match status" value="1"/>
</dbReference>
<comment type="caution">
    <text evidence="10">The sequence shown here is derived from an EMBL/GenBank/DDBJ whole genome shotgun (WGS) entry which is preliminary data.</text>
</comment>
<dbReference type="PANTHER" id="PTHR14009:SF1">
    <property type="entry name" value="MITOCHONDRIAL PROTON_CALCIUM EXCHANGER PROTEIN"/>
    <property type="match status" value="1"/>
</dbReference>